<reference evidence="4 5" key="1">
    <citation type="submission" date="2020-01" db="EMBL/GenBank/DDBJ databases">
        <title>Polyphasic characterisation and genomic insights into a novel alkali tolerant bacterium VR-M41.</title>
        <authorList>
            <person name="Vemuluri V.R."/>
        </authorList>
    </citation>
    <scope>NUCLEOTIDE SEQUENCE [LARGE SCALE GENOMIC DNA]</scope>
    <source>
        <strain evidence="4 5">VR-M41</strain>
    </source>
</reference>
<evidence type="ECO:0000259" key="3">
    <source>
        <dbReference type="Pfam" id="PF07833"/>
    </source>
</evidence>
<accession>A0ABX0FDG7</accession>
<dbReference type="Pfam" id="PF07833">
    <property type="entry name" value="Cu_amine_oxidN1"/>
    <property type="match status" value="1"/>
</dbReference>
<feature type="signal peptide" evidence="2">
    <location>
        <begin position="1"/>
        <end position="36"/>
    </location>
</feature>
<evidence type="ECO:0000313" key="4">
    <source>
        <dbReference type="EMBL" id="NGZ77546.1"/>
    </source>
</evidence>
<keyword evidence="5" id="KW-1185">Reference proteome</keyword>
<dbReference type="EMBL" id="JAAFGS010000009">
    <property type="protein sequence ID" value="NGZ77546.1"/>
    <property type="molecule type" value="Genomic_DNA"/>
</dbReference>
<organism evidence="4 5">
    <name type="scientific">Saccharibacillus alkalitolerans</name>
    <dbReference type="NCBI Taxonomy" id="2705290"/>
    <lineage>
        <taxon>Bacteria</taxon>
        <taxon>Bacillati</taxon>
        <taxon>Bacillota</taxon>
        <taxon>Bacilli</taxon>
        <taxon>Bacillales</taxon>
        <taxon>Paenibacillaceae</taxon>
        <taxon>Saccharibacillus</taxon>
    </lineage>
</organism>
<feature type="domain" description="Copper amine oxidase-like N-terminal" evidence="3">
    <location>
        <begin position="53"/>
        <end position="149"/>
    </location>
</feature>
<feature type="compositionally biased region" description="Low complexity" evidence="1">
    <location>
        <begin position="153"/>
        <end position="164"/>
    </location>
</feature>
<evidence type="ECO:0000313" key="5">
    <source>
        <dbReference type="Proteomes" id="UP000800303"/>
    </source>
</evidence>
<dbReference type="InterPro" id="IPR012854">
    <property type="entry name" value="Cu_amine_oxidase-like_N"/>
</dbReference>
<evidence type="ECO:0000256" key="2">
    <source>
        <dbReference type="SAM" id="SignalP"/>
    </source>
</evidence>
<feature type="compositionally biased region" description="Pro residues" evidence="1">
    <location>
        <begin position="165"/>
        <end position="190"/>
    </location>
</feature>
<keyword evidence="2" id="KW-0732">Signal</keyword>
<dbReference type="Gene3D" id="3.30.457.10">
    <property type="entry name" value="Copper amine oxidase-like, N-terminal domain"/>
    <property type="match status" value="1"/>
</dbReference>
<evidence type="ECO:0000256" key="1">
    <source>
        <dbReference type="SAM" id="MobiDB-lite"/>
    </source>
</evidence>
<dbReference type="SUPFAM" id="SSF55383">
    <property type="entry name" value="Copper amine oxidase, domain N"/>
    <property type="match status" value="1"/>
</dbReference>
<dbReference type="InterPro" id="IPR036582">
    <property type="entry name" value="Mao_N_sf"/>
</dbReference>
<feature type="chain" id="PRO_5045696195" evidence="2">
    <location>
        <begin position="37"/>
        <end position="190"/>
    </location>
</feature>
<protein>
    <submittedName>
        <fullName evidence="4">Copper amine oxidase N-terminal domain-containing protein</fullName>
    </submittedName>
</protein>
<dbReference type="RefSeq" id="WP_166278154.1">
    <property type="nucleotide sequence ID" value="NZ_JAAFGS010000009.1"/>
</dbReference>
<comment type="caution">
    <text evidence="4">The sequence shown here is derived from an EMBL/GenBank/DDBJ whole genome shotgun (WGS) entry which is preliminary data.</text>
</comment>
<sequence>MNTSFGKKAKKAAMAVLAAALIAPASIMPLGENASAATTSVYINGRLASGDVLVRQGRTYLTLTDLKGLGDYSFRYNKTWRTVTITGGEDGDRYVLTLGSREARRNGQSIMLEAAPLSYENKTMVPVRAAAQLFDADLQWDQNGGRVMITKKSGSGDSSTAPSSPSRPPVSPPGPSGPSVPKPPTPPSVR</sequence>
<name>A0ABX0FDG7_9BACL</name>
<dbReference type="Proteomes" id="UP000800303">
    <property type="component" value="Unassembled WGS sequence"/>
</dbReference>
<proteinExistence type="predicted"/>
<gene>
    <name evidence="4" type="ORF">GYN08_19835</name>
</gene>
<feature type="region of interest" description="Disordered" evidence="1">
    <location>
        <begin position="147"/>
        <end position="190"/>
    </location>
</feature>